<evidence type="ECO:0000313" key="4">
    <source>
        <dbReference type="Proteomes" id="UP001139494"/>
    </source>
</evidence>
<dbReference type="AlphaFoldDB" id="A0A9R1CWE4"/>
<organism evidence="3 4">
    <name type="scientific">Natronomonas aquatica</name>
    <dbReference type="NCBI Taxonomy" id="2841590"/>
    <lineage>
        <taxon>Archaea</taxon>
        <taxon>Methanobacteriati</taxon>
        <taxon>Methanobacteriota</taxon>
        <taxon>Stenosarchaea group</taxon>
        <taxon>Halobacteria</taxon>
        <taxon>Halobacteriales</taxon>
        <taxon>Natronomonadaceae</taxon>
        <taxon>Natronomonas</taxon>
    </lineage>
</organism>
<protein>
    <recommendedName>
        <fullName evidence="2">DUF8115 domain-containing protein</fullName>
    </recommendedName>
</protein>
<feature type="domain" description="DUF8115" evidence="2">
    <location>
        <begin position="3"/>
        <end position="129"/>
    </location>
</feature>
<feature type="compositionally biased region" description="Polar residues" evidence="1">
    <location>
        <begin position="16"/>
        <end position="25"/>
    </location>
</feature>
<accession>A0A9R1CWE4</accession>
<dbReference type="InterPro" id="IPR058428">
    <property type="entry name" value="DUF8115"/>
</dbReference>
<evidence type="ECO:0000256" key="1">
    <source>
        <dbReference type="SAM" id="MobiDB-lite"/>
    </source>
</evidence>
<reference evidence="3" key="1">
    <citation type="journal article" date="2023" name="Front. Microbiol.">
        <title>Genomic-based phylogenetic and metabolic analyses of the genus Natronomonas, and description of Natronomonas aquatica sp. nov.</title>
        <authorList>
            <person name="Garcia-Roldan A."/>
            <person name="Duran-Viseras A."/>
            <person name="de la Haba R.R."/>
            <person name="Corral P."/>
            <person name="Sanchez-Porro C."/>
            <person name="Ventosa A."/>
        </authorList>
    </citation>
    <scope>NUCLEOTIDE SEQUENCE</scope>
    <source>
        <strain evidence="3">F2-12</strain>
    </source>
</reference>
<evidence type="ECO:0000313" key="3">
    <source>
        <dbReference type="EMBL" id="MCQ4334824.1"/>
    </source>
</evidence>
<keyword evidence="4" id="KW-1185">Reference proteome</keyword>
<evidence type="ECO:0000259" key="2">
    <source>
        <dbReference type="Pfam" id="PF26424"/>
    </source>
</evidence>
<dbReference type="RefSeq" id="WP_256030974.1">
    <property type="nucleotide sequence ID" value="NZ_JAHLKM010000039.1"/>
</dbReference>
<comment type="caution">
    <text evidence="3">The sequence shown here is derived from an EMBL/GenBank/DDBJ whole genome shotgun (WGS) entry which is preliminary data.</text>
</comment>
<dbReference type="Proteomes" id="UP001139494">
    <property type="component" value="Unassembled WGS sequence"/>
</dbReference>
<dbReference type="EMBL" id="JAHLKM010000039">
    <property type="protein sequence ID" value="MCQ4334824.1"/>
    <property type="molecule type" value="Genomic_DNA"/>
</dbReference>
<gene>
    <name evidence="3" type="ORF">KM295_15320</name>
</gene>
<feature type="region of interest" description="Disordered" evidence="1">
    <location>
        <begin position="1"/>
        <end position="32"/>
    </location>
</feature>
<name>A0A9R1CWE4_9EURY</name>
<dbReference type="Pfam" id="PF26424">
    <property type="entry name" value="DUF8115"/>
    <property type="match status" value="1"/>
</dbReference>
<proteinExistence type="predicted"/>
<sequence length="130" mass="13969">MSDTDDELEQLREQTDVGTRAQSATPGEEPTDLEDAMVALLADVEGGEVSKTLSVRDARLTALVRALEETGDLADVGAALQEELGREADADGIDRSEMLRLAVRLGLQEAAPEVLDSARDAYARHASEQF</sequence>